<sequence length="274" mass="30000">MTTTLRPVEPLQQNDDGTRSRHYQVCVNSRPVGAVHLATHPFFGPATARFLDLRVDEPDRGRGRGAVAALAAEEVVRGWGCERIEAIVPADAEAALRLVTALGYVQRNRGLEKRLGVVPPELPAGSRGRELTRDEYETWRAQGGAAYVRIWTDRGVPADRARAKMEDDHARLLPEGPATPGMHISLLEHEGVPVGTVWVAIEENRAFVYDVVADERFRGRGHGRSLMLLAERHAVAAGKGAIGLNVFAGNTPAERLYASLGYEPTVYAMLKELI</sequence>
<dbReference type="Gene3D" id="3.40.630.30">
    <property type="match status" value="2"/>
</dbReference>
<dbReference type="PANTHER" id="PTHR43877:SF2">
    <property type="entry name" value="AMINOALKYLPHOSPHONATE N-ACETYLTRANSFERASE-RELATED"/>
    <property type="match status" value="1"/>
</dbReference>
<gene>
    <name evidence="5" type="ORF">GCM10023336_12740</name>
</gene>
<dbReference type="CDD" id="cd04301">
    <property type="entry name" value="NAT_SF"/>
    <property type="match status" value="1"/>
</dbReference>
<dbReference type="PROSITE" id="PS51186">
    <property type="entry name" value="GNAT"/>
    <property type="match status" value="2"/>
</dbReference>
<evidence type="ECO:0000313" key="5">
    <source>
        <dbReference type="EMBL" id="GAA5047444.1"/>
    </source>
</evidence>
<protein>
    <submittedName>
        <fullName evidence="5">GNAT family N-acetyltransferase</fullName>
    </submittedName>
</protein>
<keyword evidence="1" id="KW-0808">Transferase</keyword>
<feature type="compositionally biased region" description="Polar residues" evidence="3">
    <location>
        <begin position="1"/>
        <end position="15"/>
    </location>
</feature>
<dbReference type="PANTHER" id="PTHR43877">
    <property type="entry name" value="AMINOALKYLPHOSPHONATE N-ACETYLTRANSFERASE-RELATED-RELATED"/>
    <property type="match status" value="1"/>
</dbReference>
<dbReference type="InterPro" id="IPR050832">
    <property type="entry name" value="Bact_Acetyltransf"/>
</dbReference>
<organism evidence="5 6">
    <name type="scientific">Streptomyces similanensis</name>
    <dbReference type="NCBI Taxonomy" id="1274988"/>
    <lineage>
        <taxon>Bacteria</taxon>
        <taxon>Bacillati</taxon>
        <taxon>Actinomycetota</taxon>
        <taxon>Actinomycetes</taxon>
        <taxon>Kitasatosporales</taxon>
        <taxon>Streptomycetaceae</taxon>
        <taxon>Streptomyces</taxon>
    </lineage>
</organism>
<accession>A0ABP9JZ23</accession>
<dbReference type="Proteomes" id="UP001500124">
    <property type="component" value="Unassembled WGS sequence"/>
</dbReference>
<dbReference type="RefSeq" id="WP_345667391.1">
    <property type="nucleotide sequence ID" value="NZ_BAABKC010000018.1"/>
</dbReference>
<evidence type="ECO:0000256" key="2">
    <source>
        <dbReference type="ARBA" id="ARBA00023315"/>
    </source>
</evidence>
<name>A0ABP9JZ23_9ACTN</name>
<dbReference type="InterPro" id="IPR000182">
    <property type="entry name" value="GNAT_dom"/>
</dbReference>
<dbReference type="InterPro" id="IPR016181">
    <property type="entry name" value="Acyl_CoA_acyltransferase"/>
</dbReference>
<keyword evidence="2" id="KW-0012">Acyltransferase</keyword>
<dbReference type="EMBL" id="BAABKC010000018">
    <property type="protein sequence ID" value="GAA5047444.1"/>
    <property type="molecule type" value="Genomic_DNA"/>
</dbReference>
<comment type="caution">
    <text evidence="5">The sequence shown here is derived from an EMBL/GenBank/DDBJ whole genome shotgun (WGS) entry which is preliminary data.</text>
</comment>
<feature type="domain" description="N-acetyltransferase" evidence="4">
    <location>
        <begin position="1"/>
        <end position="125"/>
    </location>
</feature>
<proteinExistence type="predicted"/>
<dbReference type="SUPFAM" id="SSF55729">
    <property type="entry name" value="Acyl-CoA N-acyltransferases (Nat)"/>
    <property type="match status" value="2"/>
</dbReference>
<feature type="domain" description="N-acetyltransferase" evidence="4">
    <location>
        <begin position="126"/>
        <end position="274"/>
    </location>
</feature>
<keyword evidence="6" id="KW-1185">Reference proteome</keyword>
<evidence type="ECO:0000256" key="1">
    <source>
        <dbReference type="ARBA" id="ARBA00022679"/>
    </source>
</evidence>
<feature type="region of interest" description="Disordered" evidence="3">
    <location>
        <begin position="1"/>
        <end position="20"/>
    </location>
</feature>
<evidence type="ECO:0000313" key="6">
    <source>
        <dbReference type="Proteomes" id="UP001500124"/>
    </source>
</evidence>
<dbReference type="Pfam" id="PF00583">
    <property type="entry name" value="Acetyltransf_1"/>
    <property type="match status" value="2"/>
</dbReference>
<reference evidence="6" key="1">
    <citation type="journal article" date="2019" name="Int. J. Syst. Evol. Microbiol.">
        <title>The Global Catalogue of Microorganisms (GCM) 10K type strain sequencing project: providing services to taxonomists for standard genome sequencing and annotation.</title>
        <authorList>
            <consortium name="The Broad Institute Genomics Platform"/>
            <consortium name="The Broad Institute Genome Sequencing Center for Infectious Disease"/>
            <person name="Wu L."/>
            <person name="Ma J."/>
        </authorList>
    </citation>
    <scope>NUCLEOTIDE SEQUENCE [LARGE SCALE GENOMIC DNA]</scope>
    <source>
        <strain evidence="6">JCM 18410</strain>
    </source>
</reference>
<evidence type="ECO:0000259" key="4">
    <source>
        <dbReference type="PROSITE" id="PS51186"/>
    </source>
</evidence>
<evidence type="ECO:0000256" key="3">
    <source>
        <dbReference type="SAM" id="MobiDB-lite"/>
    </source>
</evidence>